<name>A0A6M3Y2I0_9ZZZZ</name>
<reference evidence="1" key="1">
    <citation type="submission" date="2020-03" db="EMBL/GenBank/DDBJ databases">
        <title>The deep terrestrial virosphere.</title>
        <authorList>
            <person name="Holmfeldt K."/>
            <person name="Nilsson E."/>
            <person name="Simone D."/>
            <person name="Lopez-Fernandez M."/>
            <person name="Wu X."/>
            <person name="de Brujin I."/>
            <person name="Lundin D."/>
            <person name="Andersson A."/>
            <person name="Bertilsson S."/>
            <person name="Dopson M."/>
        </authorList>
    </citation>
    <scope>NUCLEOTIDE SEQUENCE</scope>
    <source>
        <strain evidence="1">TM448B08560</strain>
    </source>
</reference>
<sequence>MHGNKFFMVLVDGTHSCSKKHYSKHEAVIEAERLVRLPSNQDKGATILEAVEYCKIEYPITWQGIL</sequence>
<organism evidence="1">
    <name type="scientific">viral metagenome</name>
    <dbReference type="NCBI Taxonomy" id="1070528"/>
    <lineage>
        <taxon>unclassified sequences</taxon>
        <taxon>metagenomes</taxon>
        <taxon>organismal metagenomes</taxon>
    </lineage>
</organism>
<evidence type="ECO:0000313" key="1">
    <source>
        <dbReference type="EMBL" id="QJI04447.1"/>
    </source>
</evidence>
<dbReference type="EMBL" id="MT145180">
    <property type="protein sequence ID" value="QJI04447.1"/>
    <property type="molecule type" value="Genomic_DNA"/>
</dbReference>
<accession>A0A6M3Y2I0</accession>
<dbReference type="AlphaFoldDB" id="A0A6M3Y2I0"/>
<protein>
    <submittedName>
        <fullName evidence="1">Uncharacterized protein</fullName>
    </submittedName>
</protein>
<gene>
    <name evidence="1" type="ORF">TM448B08560_0010</name>
</gene>
<proteinExistence type="predicted"/>